<gene>
    <name evidence="1" type="ORF">O6H91_18G037600</name>
</gene>
<evidence type="ECO:0000313" key="1">
    <source>
        <dbReference type="EMBL" id="KAJ7523104.1"/>
    </source>
</evidence>
<comment type="caution">
    <text evidence="1">The sequence shown here is derived from an EMBL/GenBank/DDBJ whole genome shotgun (WGS) entry which is preliminary data.</text>
</comment>
<reference evidence="2" key="1">
    <citation type="journal article" date="2024" name="Proc. Natl. Acad. Sci. U.S.A.">
        <title>Extraordinary preservation of gene collinearity over three hundred million years revealed in homosporous lycophytes.</title>
        <authorList>
            <person name="Li C."/>
            <person name="Wickell D."/>
            <person name="Kuo L.Y."/>
            <person name="Chen X."/>
            <person name="Nie B."/>
            <person name="Liao X."/>
            <person name="Peng D."/>
            <person name="Ji J."/>
            <person name="Jenkins J."/>
            <person name="Williams M."/>
            <person name="Shu S."/>
            <person name="Plott C."/>
            <person name="Barry K."/>
            <person name="Rajasekar S."/>
            <person name="Grimwood J."/>
            <person name="Han X."/>
            <person name="Sun S."/>
            <person name="Hou Z."/>
            <person name="He W."/>
            <person name="Dai G."/>
            <person name="Sun C."/>
            <person name="Schmutz J."/>
            <person name="Leebens-Mack J.H."/>
            <person name="Li F.W."/>
            <person name="Wang L."/>
        </authorList>
    </citation>
    <scope>NUCLEOTIDE SEQUENCE [LARGE SCALE GENOMIC DNA]</scope>
    <source>
        <strain evidence="2">cv. PW_Plant_1</strain>
    </source>
</reference>
<evidence type="ECO:0000313" key="2">
    <source>
        <dbReference type="Proteomes" id="UP001162992"/>
    </source>
</evidence>
<accession>A0ACC2B1A2</accession>
<dbReference type="EMBL" id="CM055109">
    <property type="protein sequence ID" value="KAJ7523104.1"/>
    <property type="molecule type" value="Genomic_DNA"/>
</dbReference>
<proteinExistence type="predicted"/>
<name>A0ACC2B1A2_DIPCM</name>
<dbReference type="Proteomes" id="UP001162992">
    <property type="component" value="Chromosome 18"/>
</dbReference>
<keyword evidence="2" id="KW-1185">Reference proteome</keyword>
<sequence length="115" mass="13698">MEKMFGPAYTGDPGVPHSDKDGFASIVWGSIAFSVYSLACPYYWEQCLHSYKDRLGWNLVKSYFLLSWHDWAMVCENHQLKRARKKGKPYEFKWNTFMSKEARTSYYHNWADYFP</sequence>
<organism evidence="1 2">
    <name type="scientific">Diphasiastrum complanatum</name>
    <name type="common">Issler's clubmoss</name>
    <name type="synonym">Lycopodium complanatum</name>
    <dbReference type="NCBI Taxonomy" id="34168"/>
    <lineage>
        <taxon>Eukaryota</taxon>
        <taxon>Viridiplantae</taxon>
        <taxon>Streptophyta</taxon>
        <taxon>Embryophyta</taxon>
        <taxon>Tracheophyta</taxon>
        <taxon>Lycopodiopsida</taxon>
        <taxon>Lycopodiales</taxon>
        <taxon>Lycopodiaceae</taxon>
        <taxon>Lycopodioideae</taxon>
        <taxon>Diphasiastrum</taxon>
    </lineage>
</organism>
<protein>
    <submittedName>
        <fullName evidence="1">Uncharacterized protein</fullName>
    </submittedName>
</protein>